<dbReference type="EMBL" id="CALNXJ010000032">
    <property type="protein sequence ID" value="CAH3138411.1"/>
    <property type="molecule type" value="Genomic_DNA"/>
</dbReference>
<protein>
    <submittedName>
        <fullName evidence="1">Uncharacterized protein</fullName>
    </submittedName>
</protein>
<evidence type="ECO:0000313" key="2">
    <source>
        <dbReference type="Proteomes" id="UP001159428"/>
    </source>
</evidence>
<proteinExistence type="predicted"/>
<dbReference type="Proteomes" id="UP001159428">
    <property type="component" value="Unassembled WGS sequence"/>
</dbReference>
<reference evidence="1 2" key="1">
    <citation type="submission" date="2022-05" db="EMBL/GenBank/DDBJ databases">
        <authorList>
            <consortium name="Genoscope - CEA"/>
            <person name="William W."/>
        </authorList>
    </citation>
    <scope>NUCLEOTIDE SEQUENCE [LARGE SCALE GENOMIC DNA]</scope>
</reference>
<evidence type="ECO:0000313" key="1">
    <source>
        <dbReference type="EMBL" id="CAH3138411.1"/>
    </source>
</evidence>
<keyword evidence="2" id="KW-1185">Reference proteome</keyword>
<dbReference type="AlphaFoldDB" id="A0AAU9X6M1"/>
<organism evidence="1 2">
    <name type="scientific">Pocillopora meandrina</name>
    <dbReference type="NCBI Taxonomy" id="46732"/>
    <lineage>
        <taxon>Eukaryota</taxon>
        <taxon>Metazoa</taxon>
        <taxon>Cnidaria</taxon>
        <taxon>Anthozoa</taxon>
        <taxon>Hexacorallia</taxon>
        <taxon>Scleractinia</taxon>
        <taxon>Astrocoeniina</taxon>
        <taxon>Pocilloporidae</taxon>
        <taxon>Pocillopora</taxon>
    </lineage>
</organism>
<sequence>MADQDNNPLSIGNIVGESLLQLSVIARKVVLKSNAKCHQEDQLLSHVYARQLLRCRIVLNRIPRIEAIDRSQFLPYYDENFITKL</sequence>
<comment type="caution">
    <text evidence="1">The sequence shown here is derived from an EMBL/GenBank/DDBJ whole genome shotgun (WGS) entry which is preliminary data.</text>
</comment>
<gene>
    <name evidence="1" type="ORF">PMEA_00018437</name>
</gene>
<accession>A0AAU9X6M1</accession>
<name>A0AAU9X6M1_9CNID</name>